<feature type="domain" description="PLL-like beta propeller" evidence="1">
    <location>
        <begin position="2"/>
        <end position="174"/>
    </location>
</feature>
<reference evidence="3" key="1">
    <citation type="submission" date="2016-10" db="EMBL/GenBank/DDBJ databases">
        <authorList>
            <person name="de Groot N.N."/>
        </authorList>
    </citation>
    <scope>NUCLEOTIDE SEQUENCE [LARGE SCALE GENOMIC DNA]</scope>
    <source>
        <strain evidence="3">CPCC 202695</strain>
    </source>
</reference>
<keyword evidence="5" id="KW-1185">Reference proteome</keyword>
<evidence type="ECO:0000313" key="3">
    <source>
        <dbReference type="EMBL" id="SDR77985.1"/>
    </source>
</evidence>
<protein>
    <recommendedName>
        <fullName evidence="1">PLL-like beta propeller domain-containing protein</fullName>
    </recommendedName>
</protein>
<name>A0A1H1LVD5_9MICO</name>
<dbReference type="EMBL" id="SODL02000005">
    <property type="protein sequence ID" value="MCP2368631.1"/>
    <property type="molecule type" value="Genomic_DNA"/>
</dbReference>
<dbReference type="SUPFAM" id="SSF55486">
    <property type="entry name" value="Metalloproteases ('zincins'), catalytic domain"/>
    <property type="match status" value="1"/>
</dbReference>
<dbReference type="EMBL" id="LT629755">
    <property type="protein sequence ID" value="SDR77985.1"/>
    <property type="molecule type" value="Genomic_DNA"/>
</dbReference>
<proteinExistence type="predicted"/>
<dbReference type="OrthoDB" id="5289073at2"/>
<reference evidence="4" key="2">
    <citation type="submission" date="2016-10" db="EMBL/GenBank/DDBJ databases">
        <authorList>
            <person name="Varghese N."/>
            <person name="Submissions S."/>
        </authorList>
    </citation>
    <scope>NUCLEOTIDE SEQUENCE [LARGE SCALE GENOMIC DNA]</scope>
    <source>
        <strain evidence="4">CPCC 202695</strain>
    </source>
</reference>
<dbReference type="Gene3D" id="3.40.390.10">
    <property type="entry name" value="Collagenase (Catalytic Domain)"/>
    <property type="match status" value="1"/>
</dbReference>
<dbReference type="Proteomes" id="UP000893823">
    <property type="component" value="Unassembled WGS sequence"/>
</dbReference>
<dbReference type="InterPro" id="IPR024079">
    <property type="entry name" value="MetalloPept_cat_dom_sf"/>
</dbReference>
<dbReference type="SUPFAM" id="SSF89372">
    <property type="entry name" value="Fucose-specific lectin"/>
    <property type="match status" value="2"/>
</dbReference>
<dbReference type="Proteomes" id="UP000199482">
    <property type="component" value="Chromosome I"/>
</dbReference>
<dbReference type="Pfam" id="PF26607">
    <property type="entry name" value="DUF8189"/>
    <property type="match status" value="1"/>
</dbReference>
<evidence type="ECO:0000313" key="2">
    <source>
        <dbReference type="EMBL" id="MCP2368631.1"/>
    </source>
</evidence>
<dbReference type="GO" id="GO:0008237">
    <property type="term" value="F:metallopeptidase activity"/>
    <property type="evidence" value="ECO:0007669"/>
    <property type="project" value="InterPro"/>
</dbReference>
<dbReference type="RefSeq" id="WP_092668632.1">
    <property type="nucleotide sequence ID" value="NZ_BMDN01000005.1"/>
</dbReference>
<dbReference type="Gene3D" id="2.120.10.70">
    <property type="entry name" value="Fucose-specific lectin"/>
    <property type="match status" value="2"/>
</dbReference>
<dbReference type="STRING" id="589382.SAMN04489721_0260"/>
<evidence type="ECO:0000313" key="4">
    <source>
        <dbReference type="Proteomes" id="UP000199482"/>
    </source>
</evidence>
<dbReference type="CDD" id="cd22954">
    <property type="entry name" value="PLL_lectin"/>
    <property type="match status" value="1"/>
</dbReference>
<accession>A0A1H1LVD5</accession>
<organism evidence="3 4">
    <name type="scientific">Agromyces flavus</name>
    <dbReference type="NCBI Taxonomy" id="589382"/>
    <lineage>
        <taxon>Bacteria</taxon>
        <taxon>Bacillati</taxon>
        <taxon>Actinomycetota</taxon>
        <taxon>Actinomycetes</taxon>
        <taxon>Micrococcales</taxon>
        <taxon>Microbacteriaceae</taxon>
        <taxon>Agromyces</taxon>
    </lineage>
</organism>
<dbReference type="InterPro" id="IPR058502">
    <property type="entry name" value="PLL-like_beta-prop"/>
</dbReference>
<sequence length="434" mass="46563">MTWLGWESLGGVLTSGPAVSSWSNGRLDCFVRGTDSALWHKWFDGGWSGWESLGGILTSSPAAVSWGRGRIDVFVRGTDSALWHKWFDGGWSGWESLGGVLTSEPAVCSWASGRLDVFARGTDSALWHKWFDGGWSGWESLGGVLTSGPGAVSWGRGRIDVFGAGTDSALWHKWFDGGWSGWESLGGILTSTPAVSSWRPGRLDVFVAGTDSAMWHKWFQNGWSGWESLGGVLTSAPAAVSWGPNRIDTFVMGTDSAMWHKWWSAVPTVRVHAKVLTAPNIPIATMLQRMRDVYASVGIAVEHASTENLNLPTLNDVDVGACTLGNTTAEQNALFANRNNAGANDVVVYFVRSTVPPFNGCAAHPAGRPGAVVVQGATQWTLGHEVGHVLGLFHVNDNDRLMTGNGTANITNPPPDIIGSERTTMLNSALTQDI</sequence>
<gene>
    <name evidence="2" type="ORF">BCL57_002807</name>
    <name evidence="3" type="ORF">SAMN04489721_0260</name>
</gene>
<dbReference type="AlphaFoldDB" id="A0A1H1LVD5"/>
<evidence type="ECO:0000313" key="5">
    <source>
        <dbReference type="Proteomes" id="UP000893823"/>
    </source>
</evidence>
<reference evidence="2" key="3">
    <citation type="submission" date="2022-06" db="EMBL/GenBank/DDBJ databases">
        <title>Genomic Encyclopedia of Type Strains, Phase III (KMG-III): the genomes of soil and plant-associated and newly described type strains.</title>
        <authorList>
            <person name="Whitman W."/>
        </authorList>
    </citation>
    <scope>NUCLEOTIDE SEQUENCE</scope>
    <source>
        <strain evidence="2">CPCC 202695</strain>
    </source>
</reference>
<evidence type="ECO:0000259" key="1">
    <source>
        <dbReference type="Pfam" id="PF26607"/>
    </source>
</evidence>